<evidence type="ECO:0000313" key="2">
    <source>
        <dbReference type="Proteomes" id="UP001215280"/>
    </source>
</evidence>
<organism evidence="1 2">
    <name type="scientific">Mycena maculata</name>
    <dbReference type="NCBI Taxonomy" id="230809"/>
    <lineage>
        <taxon>Eukaryota</taxon>
        <taxon>Fungi</taxon>
        <taxon>Dikarya</taxon>
        <taxon>Basidiomycota</taxon>
        <taxon>Agaricomycotina</taxon>
        <taxon>Agaricomycetes</taxon>
        <taxon>Agaricomycetidae</taxon>
        <taxon>Agaricales</taxon>
        <taxon>Marasmiineae</taxon>
        <taxon>Mycenaceae</taxon>
        <taxon>Mycena</taxon>
    </lineage>
</organism>
<keyword evidence="2" id="KW-1185">Reference proteome</keyword>
<accession>A0AAD7HUE7</accession>
<dbReference type="InterPro" id="IPR043136">
    <property type="entry name" value="B30.2/SPRY_sf"/>
</dbReference>
<comment type="caution">
    <text evidence="1">The sequence shown here is derived from an EMBL/GenBank/DDBJ whole genome shotgun (WGS) entry which is preliminary data.</text>
</comment>
<sequence length="135" mass="15295">MRIYFDNSEGGQDYPKAEKIQIRDNDTLGCGYKFPDKSGVGYLFYTHNGNFVDIAVHGAFDSREDDLGLDVFAAVGVTDGSSQFDVNFGAEKFKWTRHIHSEPESSCQCRRNPDEWTVRGLFKQLGREEPPQYGT</sequence>
<dbReference type="AlphaFoldDB" id="A0AAD7HUE7"/>
<proteinExistence type="predicted"/>
<dbReference type="Gene3D" id="2.60.120.920">
    <property type="match status" value="1"/>
</dbReference>
<gene>
    <name evidence="1" type="ORF">DFH07DRAFT_221941</name>
</gene>
<reference evidence="1" key="1">
    <citation type="submission" date="2023-03" db="EMBL/GenBank/DDBJ databases">
        <title>Massive genome expansion in bonnet fungi (Mycena s.s.) driven by repeated elements and novel gene families across ecological guilds.</title>
        <authorList>
            <consortium name="Lawrence Berkeley National Laboratory"/>
            <person name="Harder C.B."/>
            <person name="Miyauchi S."/>
            <person name="Viragh M."/>
            <person name="Kuo A."/>
            <person name="Thoen E."/>
            <person name="Andreopoulos B."/>
            <person name="Lu D."/>
            <person name="Skrede I."/>
            <person name="Drula E."/>
            <person name="Henrissat B."/>
            <person name="Morin E."/>
            <person name="Kohler A."/>
            <person name="Barry K."/>
            <person name="LaButti K."/>
            <person name="Morin E."/>
            <person name="Salamov A."/>
            <person name="Lipzen A."/>
            <person name="Mereny Z."/>
            <person name="Hegedus B."/>
            <person name="Baldrian P."/>
            <person name="Stursova M."/>
            <person name="Weitz H."/>
            <person name="Taylor A."/>
            <person name="Grigoriev I.V."/>
            <person name="Nagy L.G."/>
            <person name="Martin F."/>
            <person name="Kauserud H."/>
        </authorList>
    </citation>
    <scope>NUCLEOTIDE SEQUENCE</scope>
    <source>
        <strain evidence="1">CBHHK188m</strain>
    </source>
</reference>
<evidence type="ECO:0000313" key="1">
    <source>
        <dbReference type="EMBL" id="KAJ7728585.1"/>
    </source>
</evidence>
<name>A0AAD7HUE7_9AGAR</name>
<dbReference type="Proteomes" id="UP001215280">
    <property type="component" value="Unassembled WGS sequence"/>
</dbReference>
<dbReference type="EMBL" id="JARJLG010000204">
    <property type="protein sequence ID" value="KAJ7728585.1"/>
    <property type="molecule type" value="Genomic_DNA"/>
</dbReference>
<protein>
    <submittedName>
        <fullName evidence="1">Uncharacterized protein</fullName>
    </submittedName>
</protein>